<feature type="region of interest" description="Disordered" evidence="1">
    <location>
        <begin position="1"/>
        <end position="20"/>
    </location>
</feature>
<keyword evidence="3" id="KW-1185">Reference proteome</keyword>
<dbReference type="GO" id="GO:0031419">
    <property type="term" value="F:cobalamin binding"/>
    <property type="evidence" value="ECO:0007669"/>
    <property type="project" value="InterPro"/>
</dbReference>
<dbReference type="AlphaFoldDB" id="A0A1I3UTE9"/>
<proteinExistence type="predicted"/>
<accession>A0A1I3UTE9</accession>
<evidence type="ECO:0000313" key="3">
    <source>
        <dbReference type="Proteomes" id="UP000199110"/>
    </source>
</evidence>
<name>A0A1I3UTE9_9RHOB</name>
<protein>
    <recommendedName>
        <fullName evidence="4">Methanogenic corrinoid protein MtbC1</fullName>
    </recommendedName>
</protein>
<dbReference type="STRING" id="390807.SAMN04488095_3828"/>
<dbReference type="EMBL" id="FORA01000009">
    <property type="protein sequence ID" value="SFJ85356.1"/>
    <property type="molecule type" value="Genomic_DNA"/>
</dbReference>
<dbReference type="Gene3D" id="3.40.50.280">
    <property type="entry name" value="Cobalamin-binding domain"/>
    <property type="match status" value="1"/>
</dbReference>
<dbReference type="Proteomes" id="UP000199110">
    <property type="component" value="Unassembled WGS sequence"/>
</dbReference>
<reference evidence="2 3" key="1">
    <citation type="submission" date="2016-10" db="EMBL/GenBank/DDBJ databases">
        <authorList>
            <person name="de Groot N.N."/>
        </authorList>
    </citation>
    <scope>NUCLEOTIDE SEQUENCE [LARGE SCALE GENOMIC DNA]</scope>
    <source>
        <strain evidence="2 3">DSM 19073</strain>
    </source>
</reference>
<dbReference type="InterPro" id="IPR036724">
    <property type="entry name" value="Cobalamin-bd_sf"/>
</dbReference>
<evidence type="ECO:0000256" key="1">
    <source>
        <dbReference type="SAM" id="MobiDB-lite"/>
    </source>
</evidence>
<organism evidence="2 3">
    <name type="scientific">Jannaschia pohangensis</name>
    <dbReference type="NCBI Taxonomy" id="390807"/>
    <lineage>
        <taxon>Bacteria</taxon>
        <taxon>Pseudomonadati</taxon>
        <taxon>Pseudomonadota</taxon>
        <taxon>Alphaproteobacteria</taxon>
        <taxon>Rhodobacterales</taxon>
        <taxon>Roseobacteraceae</taxon>
        <taxon>Jannaschia</taxon>
    </lineage>
</organism>
<evidence type="ECO:0000313" key="2">
    <source>
        <dbReference type="EMBL" id="SFJ85356.1"/>
    </source>
</evidence>
<dbReference type="GO" id="GO:0046872">
    <property type="term" value="F:metal ion binding"/>
    <property type="evidence" value="ECO:0007669"/>
    <property type="project" value="InterPro"/>
</dbReference>
<evidence type="ECO:0008006" key="4">
    <source>
        <dbReference type="Google" id="ProtNLM"/>
    </source>
</evidence>
<dbReference type="SUPFAM" id="SSF52242">
    <property type="entry name" value="Cobalamin (vitamin B12)-binding domain"/>
    <property type="match status" value="1"/>
</dbReference>
<sequence length="269" mass="29403">MERGNSLTPSREDSQLQPLHHQTELMPLDELARVAKDALSQVAEESRRMVRKPLLQRFVTSTCDADPTAFRAVVDQMRSALVRDEDIIDLYIPAAARVLGDAWLEDRLNWATVSIASSRLAGIVRWLEDCTPIPPRCGALARLRILIRVPEGAQHTLGMFVLASQLRRRGLCVRALLDPAEMPDTRDFDVVLISATGRESLAKLQACVIKSRTFGRAPLVALGGGIIGTAHGLLGRTGADLVTNDIEEVLQSCRAATMPNGPPTLRSVT</sequence>
<gene>
    <name evidence="2" type="ORF">SAMN04488095_3828</name>
</gene>